<keyword evidence="1" id="KW-0472">Membrane</keyword>
<keyword evidence="3" id="KW-1185">Reference proteome</keyword>
<evidence type="ECO:0000313" key="3">
    <source>
        <dbReference type="Proteomes" id="UP000095280"/>
    </source>
</evidence>
<evidence type="ECO:0000259" key="2">
    <source>
        <dbReference type="PROSITE" id="PS50853"/>
    </source>
</evidence>
<dbReference type="InterPro" id="IPR036116">
    <property type="entry name" value="FN3_sf"/>
</dbReference>
<sequence>SRYLLDATVNLTAQIDNTSSCQFWVGQNSSNSVVAPVMSSSSAPEFSVELDMFSGVNATDDGGLEVAWRVPDSWRRAYPPEVYNFTVDYWAHLCGRGGSSLTGLRTARVKLTADLLNPATKYWVSVRACDTRGCGPRSGYGVAQTAGPPVPPVDLVDANLINGTDLAVSWRVGPVDSRWPAGKSWLVSLYYDTNLFRVMCSDKLPTDASVVQSLSSRIRLDHLQGCSLYSMRVQVTDPAGLGPASPIYLQATGLRSTSPPRNVRYTYPYKGNSSQALITWNAPCVIALKPVAYVLKVTDMFTEDTKEFYIDDTTDSVIAQFIEDLESGRLYRIMVLTDAVGGQSFVPIVLKTDNFVATRAVAAHLAPVEESGCPLGDGNSLRCRPFAVAVQWSSDVPRLLKRVKDLGRQLVAVQYEVFGKRAWDSANGSAIDLSVGQLWYQYNNSNLSTEHFSIEAYPCLPFCSSGYPIYEIRTRVLLRLMNRGDNAEQLVVSSWFSAPSLCDDAAKHALGDVHFAHWYTFCVQTLRQGEGERHANHVTGDAQQHQGDVQSWLGSFYKNQSHKVPEVRADEDANAARWLIFLLLLLLLLLLRLCFRNLRRRLVQRVVGSTARRLLAGVGGLGSHFVAIAASKSTVTDGRVDGDDGNGVHGPQQGHEQARRVVHVDDEFLHLVAKRVHQEGQSRACSDRLTYLGPNPDLSDVHRLENLCPDSLLSKGYQRPGATAGFVKTDSIGNGP</sequence>
<dbReference type="PROSITE" id="PS50853">
    <property type="entry name" value="FN3"/>
    <property type="match status" value="1"/>
</dbReference>
<dbReference type="WBParaSite" id="maker-uti_cns_0007584-snap-gene-0.2-mRNA-1">
    <property type="protein sequence ID" value="maker-uti_cns_0007584-snap-gene-0.2-mRNA-1"/>
    <property type="gene ID" value="maker-uti_cns_0007584-snap-gene-0.2"/>
</dbReference>
<organism evidence="3 4">
    <name type="scientific">Macrostomum lignano</name>
    <dbReference type="NCBI Taxonomy" id="282301"/>
    <lineage>
        <taxon>Eukaryota</taxon>
        <taxon>Metazoa</taxon>
        <taxon>Spiralia</taxon>
        <taxon>Lophotrochozoa</taxon>
        <taxon>Platyhelminthes</taxon>
        <taxon>Rhabditophora</taxon>
        <taxon>Macrostomorpha</taxon>
        <taxon>Macrostomida</taxon>
        <taxon>Macrostomidae</taxon>
        <taxon>Macrostomum</taxon>
    </lineage>
</organism>
<dbReference type="Gene3D" id="2.60.40.10">
    <property type="entry name" value="Immunoglobulins"/>
    <property type="match status" value="1"/>
</dbReference>
<protein>
    <submittedName>
        <fullName evidence="4">Fibronectin type-III domain-containing protein</fullName>
    </submittedName>
</protein>
<reference evidence="4" key="1">
    <citation type="submission" date="2016-11" db="UniProtKB">
        <authorList>
            <consortium name="WormBaseParasite"/>
        </authorList>
    </citation>
    <scope>IDENTIFICATION</scope>
</reference>
<dbReference type="SMART" id="SM00060">
    <property type="entry name" value="FN3"/>
    <property type="match status" value="3"/>
</dbReference>
<accession>A0A1I8HT08</accession>
<proteinExistence type="predicted"/>
<name>A0A1I8HT08_9PLAT</name>
<keyword evidence="1" id="KW-0812">Transmembrane</keyword>
<evidence type="ECO:0000256" key="1">
    <source>
        <dbReference type="SAM" id="Phobius"/>
    </source>
</evidence>
<dbReference type="Proteomes" id="UP000095280">
    <property type="component" value="Unplaced"/>
</dbReference>
<keyword evidence="1" id="KW-1133">Transmembrane helix</keyword>
<dbReference type="InterPro" id="IPR013783">
    <property type="entry name" value="Ig-like_fold"/>
</dbReference>
<evidence type="ECO:0000313" key="4">
    <source>
        <dbReference type="WBParaSite" id="maker-uti_cns_0007584-snap-gene-0.2-mRNA-1"/>
    </source>
</evidence>
<dbReference type="AlphaFoldDB" id="A0A1I8HT08"/>
<feature type="domain" description="Fibronectin type-III" evidence="2">
    <location>
        <begin position="151"/>
        <end position="260"/>
    </location>
</feature>
<dbReference type="InterPro" id="IPR003961">
    <property type="entry name" value="FN3_dom"/>
</dbReference>
<dbReference type="SUPFAM" id="SSF49265">
    <property type="entry name" value="Fibronectin type III"/>
    <property type="match status" value="2"/>
</dbReference>
<dbReference type="CDD" id="cd00063">
    <property type="entry name" value="FN3"/>
    <property type="match status" value="1"/>
</dbReference>
<feature type="transmembrane region" description="Helical" evidence="1">
    <location>
        <begin position="575"/>
        <end position="595"/>
    </location>
</feature>